<evidence type="ECO:0000256" key="1">
    <source>
        <dbReference type="SAM" id="Phobius"/>
    </source>
</evidence>
<sequence length="83" mass="9248">MHAYLGLALTLTSIIIFSLIITIGRILNRKRFSNADTYDLEVNSSDFEKEDEATINNNITTATTVIMAPLRPARAVLAPQRIQ</sequence>
<evidence type="ECO:0000313" key="2">
    <source>
        <dbReference type="EMBL" id="TGO24040.1"/>
    </source>
</evidence>
<dbReference type="AlphaFoldDB" id="A0A4Z1FKJ4"/>
<protein>
    <submittedName>
        <fullName evidence="2">Uncharacterized protein</fullName>
    </submittedName>
</protein>
<reference evidence="2 3" key="1">
    <citation type="submission" date="2017-12" db="EMBL/GenBank/DDBJ databases">
        <title>Comparative genomics of Botrytis spp.</title>
        <authorList>
            <person name="Valero-Jimenez C.A."/>
            <person name="Tapia P."/>
            <person name="Veloso J."/>
            <person name="Silva-Moreno E."/>
            <person name="Staats M."/>
            <person name="Valdes J.H."/>
            <person name="Van Kan J.A.L."/>
        </authorList>
    </citation>
    <scope>NUCLEOTIDE SEQUENCE [LARGE SCALE GENOMIC DNA]</scope>
    <source>
        <strain evidence="2 3">Bp0003</strain>
    </source>
</reference>
<keyword evidence="3" id="KW-1185">Reference proteome</keyword>
<name>A0A4Z1FKJ4_9HELO</name>
<dbReference type="EMBL" id="PQXI01000114">
    <property type="protein sequence ID" value="TGO24040.1"/>
    <property type="molecule type" value="Genomic_DNA"/>
</dbReference>
<keyword evidence="1" id="KW-1133">Transmembrane helix</keyword>
<proteinExistence type="predicted"/>
<evidence type="ECO:0000313" key="3">
    <source>
        <dbReference type="Proteomes" id="UP000297910"/>
    </source>
</evidence>
<accession>A0A4Z1FKJ4</accession>
<keyword evidence="1" id="KW-0472">Membrane</keyword>
<comment type="caution">
    <text evidence="2">The sequence shown here is derived from an EMBL/GenBank/DDBJ whole genome shotgun (WGS) entry which is preliminary data.</text>
</comment>
<dbReference type="Proteomes" id="UP000297910">
    <property type="component" value="Unassembled WGS sequence"/>
</dbReference>
<feature type="transmembrane region" description="Helical" evidence="1">
    <location>
        <begin position="6"/>
        <end position="27"/>
    </location>
</feature>
<gene>
    <name evidence="2" type="ORF">BPAE_0114g00350</name>
</gene>
<keyword evidence="1" id="KW-0812">Transmembrane</keyword>
<organism evidence="2 3">
    <name type="scientific">Botrytis paeoniae</name>
    <dbReference type="NCBI Taxonomy" id="278948"/>
    <lineage>
        <taxon>Eukaryota</taxon>
        <taxon>Fungi</taxon>
        <taxon>Dikarya</taxon>
        <taxon>Ascomycota</taxon>
        <taxon>Pezizomycotina</taxon>
        <taxon>Leotiomycetes</taxon>
        <taxon>Helotiales</taxon>
        <taxon>Sclerotiniaceae</taxon>
        <taxon>Botrytis</taxon>
    </lineage>
</organism>